<sequence>MTTKIFAGAAAFAALSLAATLSQAAEYNIRVGNWNPNSNHAVVNALNAWAEKIETESDGRIEVSVDKAIIGKPAGQYDLIRQGVVQAGWGALAWTPGRFDLSQVIELPFLSASGEEGSRKITEIWQENFADKEFTDTKLLALHVHAPGALHTKVKVASLDDLKGQKIRTLGSGVEWAEALGATAVVMPASKAHEALARGVADGILFPFDAIQSYRLEEILPYHLEVPNGLYTITFFFALNKEFYNSLPDDLKAVIDANSGPDLAAEIGRHWDQAAEVTYTALSEDPGHEVSLASPEMMAELESRASAVFDAWKEIATEKGVDADGILAKLAATGSGQ</sequence>
<dbReference type="Pfam" id="PF03480">
    <property type="entry name" value="DctP"/>
    <property type="match status" value="1"/>
</dbReference>
<dbReference type="InterPro" id="IPR018389">
    <property type="entry name" value="DctP_fam"/>
</dbReference>
<proteinExistence type="predicted"/>
<dbReference type="SUPFAM" id="SSF53850">
    <property type="entry name" value="Periplasmic binding protein-like II"/>
    <property type="match status" value="1"/>
</dbReference>
<keyword evidence="2 4" id="KW-0732">Signal</keyword>
<dbReference type="InterPro" id="IPR038404">
    <property type="entry name" value="TRAP_DctP_sf"/>
</dbReference>
<comment type="caution">
    <text evidence="5">The sequence shown here is derived from an EMBL/GenBank/DDBJ whole genome shotgun (WGS) entry which is preliminary data.</text>
</comment>
<keyword evidence="3" id="KW-0574">Periplasm</keyword>
<keyword evidence="6" id="KW-1185">Reference proteome</keyword>
<reference evidence="6" key="1">
    <citation type="journal article" date="2019" name="Int. J. Syst. Evol. Microbiol.">
        <title>The Global Catalogue of Microorganisms (GCM) 10K type strain sequencing project: providing services to taxonomists for standard genome sequencing and annotation.</title>
        <authorList>
            <consortium name="The Broad Institute Genomics Platform"/>
            <consortium name="The Broad Institute Genome Sequencing Center for Infectious Disease"/>
            <person name="Wu L."/>
            <person name="Ma J."/>
        </authorList>
    </citation>
    <scope>NUCLEOTIDE SEQUENCE [LARGE SCALE GENOMIC DNA]</scope>
    <source>
        <strain evidence="6">CCUG 66188</strain>
    </source>
</reference>
<dbReference type="PANTHER" id="PTHR33376:SF15">
    <property type="entry name" value="BLL6794 PROTEIN"/>
    <property type="match status" value="1"/>
</dbReference>
<evidence type="ECO:0000256" key="4">
    <source>
        <dbReference type="SAM" id="SignalP"/>
    </source>
</evidence>
<protein>
    <submittedName>
        <fullName evidence="5">TRAP transporter substrate-binding protein</fullName>
    </submittedName>
</protein>
<dbReference type="EMBL" id="JBHSWG010000001">
    <property type="protein sequence ID" value="MFC6758323.1"/>
    <property type="molecule type" value="Genomic_DNA"/>
</dbReference>
<dbReference type="PANTHER" id="PTHR33376">
    <property type="match status" value="1"/>
</dbReference>
<dbReference type="CDD" id="cd13665">
    <property type="entry name" value="PBP2_TRAP_Dctp3_4"/>
    <property type="match status" value="1"/>
</dbReference>
<accession>A0ABW2AYW5</accession>
<dbReference type="NCBIfam" id="NF037995">
    <property type="entry name" value="TRAP_S1"/>
    <property type="match status" value="1"/>
</dbReference>
<comment type="subcellular location">
    <subcellularLocation>
        <location evidence="1">Periplasm</location>
    </subcellularLocation>
</comment>
<name>A0ABW2AYW5_9RHOB</name>
<evidence type="ECO:0000313" key="6">
    <source>
        <dbReference type="Proteomes" id="UP001596353"/>
    </source>
</evidence>
<feature type="chain" id="PRO_5047422230" evidence="4">
    <location>
        <begin position="25"/>
        <end position="337"/>
    </location>
</feature>
<gene>
    <name evidence="5" type="ORF">ACFQFQ_00455</name>
</gene>
<dbReference type="Proteomes" id="UP001596353">
    <property type="component" value="Unassembled WGS sequence"/>
</dbReference>
<evidence type="ECO:0000256" key="1">
    <source>
        <dbReference type="ARBA" id="ARBA00004418"/>
    </source>
</evidence>
<evidence type="ECO:0000256" key="2">
    <source>
        <dbReference type="ARBA" id="ARBA00022729"/>
    </source>
</evidence>
<feature type="signal peptide" evidence="4">
    <location>
        <begin position="1"/>
        <end position="24"/>
    </location>
</feature>
<organism evidence="5 6">
    <name type="scientific">Sulfitobacter porphyrae</name>
    <dbReference type="NCBI Taxonomy" id="1246864"/>
    <lineage>
        <taxon>Bacteria</taxon>
        <taxon>Pseudomonadati</taxon>
        <taxon>Pseudomonadota</taxon>
        <taxon>Alphaproteobacteria</taxon>
        <taxon>Rhodobacterales</taxon>
        <taxon>Roseobacteraceae</taxon>
        <taxon>Sulfitobacter</taxon>
    </lineage>
</organism>
<dbReference type="Gene3D" id="3.40.190.170">
    <property type="entry name" value="Bacterial extracellular solute-binding protein, family 7"/>
    <property type="match status" value="1"/>
</dbReference>
<evidence type="ECO:0000313" key="5">
    <source>
        <dbReference type="EMBL" id="MFC6758323.1"/>
    </source>
</evidence>
<evidence type="ECO:0000256" key="3">
    <source>
        <dbReference type="ARBA" id="ARBA00022764"/>
    </source>
</evidence>